<keyword evidence="4" id="KW-0808">Transferase</keyword>
<organism evidence="9 10">
    <name type="scientific">Sungouiella intermedia</name>
    <dbReference type="NCBI Taxonomy" id="45354"/>
    <lineage>
        <taxon>Eukaryota</taxon>
        <taxon>Fungi</taxon>
        <taxon>Dikarya</taxon>
        <taxon>Ascomycota</taxon>
        <taxon>Saccharomycotina</taxon>
        <taxon>Pichiomycetes</taxon>
        <taxon>Metschnikowiaceae</taxon>
        <taxon>Sungouiella</taxon>
    </lineage>
</organism>
<dbReference type="PANTHER" id="PTHR45670:SF1">
    <property type="entry name" value="E3 UBIQUITIN-PROTEIN LIGASE HECTD1"/>
    <property type="match status" value="1"/>
</dbReference>
<dbReference type="InterPro" id="IPR016024">
    <property type="entry name" value="ARM-type_fold"/>
</dbReference>
<dbReference type="PROSITE" id="PS50237">
    <property type="entry name" value="HECT"/>
    <property type="match status" value="1"/>
</dbReference>
<comment type="catalytic activity">
    <reaction evidence="1">
        <text>S-ubiquitinyl-[E2 ubiquitin-conjugating enzyme]-L-cysteine + [acceptor protein]-L-lysine = [E2 ubiquitin-conjugating enzyme]-L-cysteine + N(6)-ubiquitinyl-[acceptor protein]-L-lysine.</text>
        <dbReference type="EC" id="2.3.2.26"/>
    </reaction>
</comment>
<dbReference type="GO" id="GO:0016607">
    <property type="term" value="C:nuclear speck"/>
    <property type="evidence" value="ECO:0007669"/>
    <property type="project" value="TreeGrafter"/>
</dbReference>
<keyword evidence="5 6" id="KW-0833">Ubl conjugation pathway</keyword>
<dbReference type="Pfam" id="PF00632">
    <property type="entry name" value="HECT"/>
    <property type="match status" value="1"/>
</dbReference>
<evidence type="ECO:0000313" key="10">
    <source>
        <dbReference type="Proteomes" id="UP000182334"/>
    </source>
</evidence>
<dbReference type="InterPro" id="IPR035983">
    <property type="entry name" value="Hect_E3_ubiquitin_ligase"/>
</dbReference>
<dbReference type="GO" id="GO:0000209">
    <property type="term" value="P:protein polyubiquitination"/>
    <property type="evidence" value="ECO:0007669"/>
    <property type="project" value="TreeGrafter"/>
</dbReference>
<name>A0A1L0BFB3_9ASCO</name>
<dbReference type="GO" id="GO:0061630">
    <property type="term" value="F:ubiquitin protein ligase activity"/>
    <property type="evidence" value="ECO:0007669"/>
    <property type="project" value="UniProtKB-EC"/>
</dbReference>
<dbReference type="Gene3D" id="3.90.1750.10">
    <property type="entry name" value="Hect, E3 ligase catalytic domains"/>
    <property type="match status" value="1"/>
</dbReference>
<dbReference type="InterPro" id="IPR045322">
    <property type="entry name" value="HECTD1/TRIP12-like"/>
</dbReference>
<dbReference type="Pfam" id="PF25579">
    <property type="entry name" value="TPR_TRIP12_N"/>
    <property type="match status" value="1"/>
</dbReference>
<dbReference type="EC" id="2.3.2.26" evidence="3"/>
<dbReference type="SUPFAM" id="SSF56204">
    <property type="entry name" value="Hect, E3 ligase catalytic domain"/>
    <property type="match status" value="1"/>
</dbReference>
<dbReference type="STRING" id="45354.A0A1L0BFB3"/>
<dbReference type="SUPFAM" id="SSF48371">
    <property type="entry name" value="ARM repeat"/>
    <property type="match status" value="1"/>
</dbReference>
<dbReference type="InterPro" id="IPR057948">
    <property type="entry name" value="TPR_TRIP12_N"/>
</dbReference>
<sequence length="1652" mass="186868">MTEGPNSGEFQAFCGNHEVDCEDSRTRRSSNSNISTEANTLGNDGTLLNPVNQGNFVLVNYNSEYSTEMKKYSNPYDEDLVSESFGDVQVNEHDEYYHEGADDYQDNNDVEDEDEDEDEIEVEVEDEDEDEDEEEDEDEDEDEDDDDEVDNEAEDEELEHEEEEETDVGDEENQRNAYDDFVRNPESSTYGSFLLQNFLQRGNQTTDSGIIDVMQRLVGGVSSSPFERQLSEYDNLIDNLIQRDDTYLILETLNELLERLLMMNGITAERVLSPNKLARALVGILKDPQLLDDLELHLVACRCLYNFVEVNQDFIHDVLNSDAVEVLTHTLLEITYIDLTEQALQTLEMISRESSLHSLIITSNGLKACLQNLDFLTIHAQRKCLTIVANACANIPTAHFTMVLEEFEKLAAVAENHTDNVVLENSWLAISRIIISYKMRPEFLERLFLNESILVQMATVIRSSCNPTSTDLGLKYQSNISLIRSLITVASSSVKISRLLLKIRIGRYIASSLRKFGRPEDQKFKSATHILEEDLEAEKVTIEALIASPKELLSHFLHLIGYLLPITYLPSETPFMDSRHKDHELRKNINSERADLYRCVCIREYAAFVNDIWPVLVRSFQATMDYEVRRNVLINIFRIMSFDEGCALSEIGGIEELPGILTSIVTKGKKTISKTPLEDIKSDSMSLGSLRNDLLLLSAVSIVLKILKSDDSWIILFEKEGFFNDLFVILGKLASALPDIEAVKQELIQLANGEGVQERRGVTNLTSAQYDKYVDKELTKDYEYKLSAEIRKKELRLACYNLEKFHIESKSRGLSYDLLSGRLAEILDMLESLMHLDTTTHQLWTTAWTKLKALLDSQSNPISTFELISLGIIQQICKVFAEGEDTLTSHELPQISSFLQVFYVDIMSINRFVELLQDSLTRSESFEIVSSGGATIHGGNHAAIMMKQIKIKLVALHGDETEIPLRMQLLTLSVHSIATFKSIVSFLKQRFMILDQVKSCETGDTDEDDHSVRQQDRTNCPEVIDSENDGNAGDAEFEMDDNNVESEENKLLEKFTNGKELPGIEFSINGYHIPIGTTIFGAVFRAIQNEKQTTKVEPLEVWSKPHTITYRRVRLSSRALPITQARNFESHLEEPEQTTCSILKLLKILSGLNQHMRDKSVVALGSEKFMNWKLTVKLNRQLEEPLIIASGTLPSWSILLTKNYPFIFPLDTRMFFLQSTSFGYSRLILNWQTRSYLEDADEQNGNSFANAHAGLQLGRPLRRKVRISRKHILQSALKVLQLYGSSPGVLEIEYFDEVGSGLGPTLEFFSSVSMEFSKKSLCMWRDENPGDFDDDFVFSSRGLFPRPMNLQMVNSENGKKVLFLFSALGTFLARSLIDSRIVDFSFNRIFLRLMQDIDFNPLSAYSNNPDLSHYSVILGEVDPQLASSLDYLSQFLCSETAAIDGVSIEELSLVFVLPGYDKFELVPGGADIAVTSGNLRRYIELIVEATVYSGVINQVKAFMQGFSKVFPISSLTIFSPNELGDIFGSSEEDWSIDTLVDAMRANHGYSSDSKAIHYLVVVLNGFSETNRRKFLQFLTGSPKLPIGGFKAIRPEFTVVKKRPEDGLTSDDYLPSVMTCANYLKLPDYSLENVMREKLLRAITEGAGAFHLS</sequence>
<evidence type="ECO:0000256" key="5">
    <source>
        <dbReference type="ARBA" id="ARBA00022786"/>
    </source>
</evidence>
<evidence type="ECO:0000256" key="7">
    <source>
        <dbReference type="SAM" id="MobiDB-lite"/>
    </source>
</evidence>
<evidence type="ECO:0000313" key="9">
    <source>
        <dbReference type="EMBL" id="SGZ49779.1"/>
    </source>
</evidence>
<reference evidence="9 10" key="1">
    <citation type="submission" date="2016-10" db="EMBL/GenBank/DDBJ databases">
        <authorList>
            <person name="de Groot N.N."/>
        </authorList>
    </citation>
    <scope>NUCLEOTIDE SEQUENCE [LARGE SCALE GENOMIC DNA]</scope>
    <source>
        <strain evidence="9 10">CBS 141442</strain>
    </source>
</reference>
<evidence type="ECO:0000256" key="2">
    <source>
        <dbReference type="ARBA" id="ARBA00006331"/>
    </source>
</evidence>
<feature type="domain" description="HECT" evidence="8">
    <location>
        <begin position="1303"/>
        <end position="1652"/>
    </location>
</feature>
<protein>
    <recommendedName>
        <fullName evidence="3">HECT-type E3 ubiquitin transferase</fullName>
        <ecNumber evidence="3">2.3.2.26</ecNumber>
    </recommendedName>
</protein>
<gene>
    <name evidence="9" type="ORF">SAMEA4029010_CIC11G00000002627</name>
</gene>
<dbReference type="Gene3D" id="3.30.2410.10">
    <property type="entry name" value="Hect, E3 ligase catalytic domain"/>
    <property type="match status" value="1"/>
</dbReference>
<dbReference type="EMBL" id="LT635757">
    <property type="protein sequence ID" value="SGZ49779.1"/>
    <property type="molecule type" value="Genomic_DNA"/>
</dbReference>
<dbReference type="OrthoDB" id="423283at2759"/>
<dbReference type="InterPro" id="IPR011989">
    <property type="entry name" value="ARM-like"/>
</dbReference>
<dbReference type="Proteomes" id="UP000182334">
    <property type="component" value="Chromosome II"/>
</dbReference>
<evidence type="ECO:0000259" key="8">
    <source>
        <dbReference type="PROSITE" id="PS50237"/>
    </source>
</evidence>
<dbReference type="PANTHER" id="PTHR45670">
    <property type="entry name" value="E3 UBIQUITIN-PROTEIN LIGASE TRIP12"/>
    <property type="match status" value="1"/>
</dbReference>
<accession>A0A1L0BFB3</accession>
<dbReference type="Gene3D" id="3.30.2160.10">
    <property type="entry name" value="Hect, E3 ligase catalytic domain"/>
    <property type="match status" value="1"/>
</dbReference>
<feature type="active site" description="Glycyl thioester intermediate" evidence="6">
    <location>
        <position position="1619"/>
    </location>
</feature>
<dbReference type="GO" id="GO:0043161">
    <property type="term" value="P:proteasome-mediated ubiquitin-dependent protein catabolic process"/>
    <property type="evidence" value="ECO:0007669"/>
    <property type="project" value="TreeGrafter"/>
</dbReference>
<evidence type="ECO:0000256" key="6">
    <source>
        <dbReference type="PROSITE-ProRule" id="PRU00104"/>
    </source>
</evidence>
<feature type="compositionally biased region" description="Acidic residues" evidence="7">
    <location>
        <begin position="102"/>
        <end position="171"/>
    </location>
</feature>
<comment type="similarity">
    <text evidence="2">Belongs to the UPL family. K-HECT subfamily.</text>
</comment>
<proteinExistence type="inferred from homology"/>
<feature type="region of interest" description="Disordered" evidence="7">
    <location>
        <begin position="99"/>
        <end position="175"/>
    </location>
</feature>
<feature type="region of interest" description="Disordered" evidence="7">
    <location>
        <begin position="21"/>
        <end position="51"/>
    </location>
</feature>
<keyword evidence="10" id="KW-1185">Reference proteome</keyword>
<dbReference type="InterPro" id="IPR000569">
    <property type="entry name" value="HECT_dom"/>
</dbReference>
<evidence type="ECO:0000256" key="3">
    <source>
        <dbReference type="ARBA" id="ARBA00012485"/>
    </source>
</evidence>
<dbReference type="Gene3D" id="1.25.10.10">
    <property type="entry name" value="Leucine-rich Repeat Variant"/>
    <property type="match status" value="1"/>
</dbReference>
<evidence type="ECO:0000256" key="4">
    <source>
        <dbReference type="ARBA" id="ARBA00022679"/>
    </source>
</evidence>
<dbReference type="SMART" id="SM00119">
    <property type="entry name" value="HECTc"/>
    <property type="match status" value="1"/>
</dbReference>
<evidence type="ECO:0000256" key="1">
    <source>
        <dbReference type="ARBA" id="ARBA00000885"/>
    </source>
</evidence>